<dbReference type="SFLD" id="SFLDS00005">
    <property type="entry name" value="Isoprenoid_Synthase_Type_I"/>
    <property type="match status" value="1"/>
</dbReference>
<dbReference type="InterPro" id="IPR044843">
    <property type="entry name" value="Trans_IPPS_bact-type"/>
</dbReference>
<dbReference type="SFLD" id="SFLDG01018">
    <property type="entry name" value="Squalene/Phytoene_Synthase_Lik"/>
    <property type="match status" value="1"/>
</dbReference>
<keyword evidence="4" id="KW-1185">Reference proteome</keyword>
<dbReference type="PROSITE" id="PS01044">
    <property type="entry name" value="SQUALEN_PHYTOEN_SYN_1"/>
    <property type="match status" value="1"/>
</dbReference>
<protein>
    <recommendedName>
        <fullName evidence="5">All-trans-phytoene synthase</fullName>
    </recommendedName>
</protein>
<feature type="region of interest" description="Disordered" evidence="2">
    <location>
        <begin position="1"/>
        <end position="26"/>
    </location>
</feature>
<dbReference type="InterPro" id="IPR008949">
    <property type="entry name" value="Isoprenoid_synthase_dom_sf"/>
</dbReference>
<dbReference type="Gene3D" id="1.10.600.10">
    <property type="entry name" value="Farnesyl Diphosphate Synthase"/>
    <property type="match status" value="1"/>
</dbReference>
<keyword evidence="1" id="KW-0808">Transferase</keyword>
<proteinExistence type="predicted"/>
<dbReference type="EMBL" id="BAABRO010000003">
    <property type="protein sequence ID" value="GAA5506426.1"/>
    <property type="molecule type" value="Genomic_DNA"/>
</dbReference>
<organism evidence="3 4">
    <name type="scientific">Novipirellula caenicola</name>
    <dbReference type="NCBI Taxonomy" id="1536901"/>
    <lineage>
        <taxon>Bacteria</taxon>
        <taxon>Pseudomonadati</taxon>
        <taxon>Planctomycetota</taxon>
        <taxon>Planctomycetia</taxon>
        <taxon>Pirellulales</taxon>
        <taxon>Pirellulaceae</taxon>
        <taxon>Novipirellula</taxon>
    </lineage>
</organism>
<dbReference type="Pfam" id="PF00494">
    <property type="entry name" value="SQS_PSY"/>
    <property type="match status" value="1"/>
</dbReference>
<comment type="caution">
    <text evidence="3">The sequence shown here is derived from an EMBL/GenBank/DDBJ whole genome shotgun (WGS) entry which is preliminary data.</text>
</comment>
<reference evidence="3 4" key="1">
    <citation type="submission" date="2024-02" db="EMBL/GenBank/DDBJ databases">
        <title>Rhodopirellula caenicola NBRC 110016.</title>
        <authorList>
            <person name="Ichikawa N."/>
            <person name="Katano-Makiyama Y."/>
            <person name="Hidaka K."/>
        </authorList>
    </citation>
    <scope>NUCLEOTIDE SEQUENCE [LARGE SCALE GENOMIC DNA]</scope>
    <source>
        <strain evidence="3 4">NBRC 110016</strain>
    </source>
</reference>
<sequence length="365" mass="42797">MPQKKLRRFTRSFDRQASPPPLAPEYHHDMNEEISVAASYRFARRISRRSGSNFYRSFWLLPRGKRQAMCSLYAFARITDDIGDCDEPAAIRGRWLEWWRQTIAINLINENQPSTIALPEGPIGEEPKWAARLHQQAQEILPALRHASMQYKIPSRYLLEIIDGVLADQQKTRFDTYEQLEHYCYLVASAVGLACLHIWEFEEPLPLEAAIDCGLAFQLTNVLRDVVEDAKRGRIYLPRQHYEQHGLCEDDILTLRRDNRLRCLIQDEIERAKRLFDSGWRVWDNVHPDGRPMFSMMWRTYRRLLTRIEEDPTRIAVCRITLSQSDRIGIVSQHFWPPSFRRLPVPPIEVAQSHLAADHKQTTRP</sequence>
<evidence type="ECO:0000256" key="1">
    <source>
        <dbReference type="ARBA" id="ARBA00022679"/>
    </source>
</evidence>
<evidence type="ECO:0000313" key="3">
    <source>
        <dbReference type="EMBL" id="GAA5506426.1"/>
    </source>
</evidence>
<dbReference type="SUPFAM" id="SSF48576">
    <property type="entry name" value="Terpenoid synthases"/>
    <property type="match status" value="1"/>
</dbReference>
<dbReference type="PANTHER" id="PTHR31480">
    <property type="entry name" value="BIFUNCTIONAL LYCOPENE CYCLASE/PHYTOENE SYNTHASE"/>
    <property type="match status" value="1"/>
</dbReference>
<dbReference type="InterPro" id="IPR019845">
    <property type="entry name" value="Squalene/phytoene_synthase_CS"/>
</dbReference>
<dbReference type="CDD" id="cd00683">
    <property type="entry name" value="Trans_IPPS_HH"/>
    <property type="match status" value="1"/>
</dbReference>
<gene>
    <name evidence="3" type="ORF">Rcae01_01879</name>
</gene>
<dbReference type="SFLD" id="SFLDG01212">
    <property type="entry name" value="Phytoene_synthase_like"/>
    <property type="match status" value="1"/>
</dbReference>
<evidence type="ECO:0000313" key="4">
    <source>
        <dbReference type="Proteomes" id="UP001416858"/>
    </source>
</evidence>
<name>A0ABP9VNR0_9BACT</name>
<dbReference type="Proteomes" id="UP001416858">
    <property type="component" value="Unassembled WGS sequence"/>
</dbReference>
<dbReference type="InterPro" id="IPR002060">
    <property type="entry name" value="Squ/phyt_synthse"/>
</dbReference>
<dbReference type="InterPro" id="IPR033904">
    <property type="entry name" value="Trans_IPPS_HH"/>
</dbReference>
<accession>A0ABP9VNR0</accession>
<feature type="compositionally biased region" description="Basic residues" evidence="2">
    <location>
        <begin position="1"/>
        <end position="10"/>
    </location>
</feature>
<evidence type="ECO:0000256" key="2">
    <source>
        <dbReference type="SAM" id="MobiDB-lite"/>
    </source>
</evidence>
<evidence type="ECO:0008006" key="5">
    <source>
        <dbReference type="Google" id="ProtNLM"/>
    </source>
</evidence>